<feature type="transmembrane region" description="Helical" evidence="1">
    <location>
        <begin position="144"/>
        <end position="165"/>
    </location>
</feature>
<feature type="transmembrane region" description="Helical" evidence="1">
    <location>
        <begin position="62"/>
        <end position="87"/>
    </location>
</feature>
<accession>A0A4R6BGX7</accession>
<feature type="transmembrane region" description="Helical" evidence="1">
    <location>
        <begin position="304"/>
        <end position="322"/>
    </location>
</feature>
<gene>
    <name evidence="2" type="ORF">ERX27_00850</name>
</gene>
<dbReference type="AlphaFoldDB" id="A0A4R6BGX7"/>
<dbReference type="OrthoDB" id="1706490at2"/>
<feature type="transmembrane region" description="Helical" evidence="1">
    <location>
        <begin position="281"/>
        <end position="298"/>
    </location>
</feature>
<proteinExistence type="predicted"/>
<dbReference type="EMBL" id="SCWA01000001">
    <property type="protein sequence ID" value="TDL99023.1"/>
    <property type="molecule type" value="Genomic_DNA"/>
</dbReference>
<feature type="transmembrane region" description="Helical" evidence="1">
    <location>
        <begin position="334"/>
        <end position="356"/>
    </location>
</feature>
<sequence>MLSKTLSLNKGLFQHFFFNNLIFMAINIICTFFLLPFGYILMTYSGESHLYGADNHLLGFDSAVLSTFFVGTLFYGVLSGLGMTYFLKNEEASDFMHSLPFKRNQILAHMLAAFTATVAMNLMINGIILGLFSFHFKDITAGKIFDWVILTLIISLFAFIFTLFVGQLINHYFGHLVLTGLLLMLPVIFHSLATGIYNNLFRGATVLDFDPGQEKVYTLSENLTFPIGMVNHIVDHIDWLYFGIAMIVACILLAATYFLYERRRNERIVHSFQRSWLEWSFITLVVLLGVMVAGTIFTSGIQNLFVIAVIYILSFLIIYLLAQAVNQRSPRVRLNFRSMGLTFLVVALILATTYAFGKWQEGYVPDTDKVASVNMETEMAEEGRPHLESYVKDPAYIKEVVAMHHDIINHNANDSYGSFSVTYKMKDGTLQHRSYTDLSEEQFKKASRLTDDKTYSKAITEGYDWDDLKRYSVNIQYGEDDIRTIEPEDNSKFLKAFKADMAEANTEYSPVRISSSPVYVTLEQLDGSFVDFNISPYHPHLIQYMIDEKMIKQPSDIFNADEYYRLNVKPDHFKGQTIFEKRELKKLKKTKVSEKAFNQAMNDGSADVDGNYIYAVGSDDIFAIINMNKEVK</sequence>
<keyword evidence="1" id="KW-0472">Membrane</keyword>
<evidence type="ECO:0000256" key="1">
    <source>
        <dbReference type="SAM" id="Phobius"/>
    </source>
</evidence>
<dbReference type="Proteomes" id="UP000295310">
    <property type="component" value="Unassembled WGS sequence"/>
</dbReference>
<reference evidence="2 3" key="1">
    <citation type="submission" date="2019-01" db="EMBL/GenBank/DDBJ databases">
        <title>Draft genome sequences of the type strains of six Macrococcus species.</title>
        <authorList>
            <person name="Mazhar S."/>
            <person name="Altermann E."/>
            <person name="Hill C."/>
            <person name="Mcauliffe O."/>
        </authorList>
    </citation>
    <scope>NUCLEOTIDE SEQUENCE [LARGE SCALE GENOMIC DNA]</scope>
    <source>
        <strain evidence="2 3">CCM4811</strain>
    </source>
</reference>
<evidence type="ECO:0000313" key="2">
    <source>
        <dbReference type="EMBL" id="TDL99023.1"/>
    </source>
</evidence>
<evidence type="ECO:0008006" key="4">
    <source>
        <dbReference type="Google" id="ProtNLM"/>
    </source>
</evidence>
<keyword evidence="3" id="KW-1185">Reference proteome</keyword>
<name>A0A4R6BGX7_9STAP</name>
<evidence type="ECO:0000313" key="3">
    <source>
        <dbReference type="Proteomes" id="UP000295310"/>
    </source>
</evidence>
<dbReference type="RefSeq" id="WP_133430917.1">
    <property type="nucleotide sequence ID" value="NZ_SCWA01000001.1"/>
</dbReference>
<organism evidence="2 3">
    <name type="scientific">Macrococcus brunensis</name>
    <dbReference type="NCBI Taxonomy" id="198483"/>
    <lineage>
        <taxon>Bacteria</taxon>
        <taxon>Bacillati</taxon>
        <taxon>Bacillota</taxon>
        <taxon>Bacilli</taxon>
        <taxon>Bacillales</taxon>
        <taxon>Staphylococcaceae</taxon>
        <taxon>Macrococcus</taxon>
    </lineage>
</organism>
<feature type="transmembrane region" description="Helical" evidence="1">
    <location>
        <begin position="107"/>
        <end position="132"/>
    </location>
</feature>
<feature type="transmembrane region" description="Helical" evidence="1">
    <location>
        <begin position="239"/>
        <end position="260"/>
    </location>
</feature>
<feature type="transmembrane region" description="Helical" evidence="1">
    <location>
        <begin position="172"/>
        <end position="193"/>
    </location>
</feature>
<feature type="transmembrane region" description="Helical" evidence="1">
    <location>
        <begin position="21"/>
        <end position="42"/>
    </location>
</feature>
<protein>
    <recommendedName>
        <fullName evidence="4">ABC transporter permease</fullName>
    </recommendedName>
</protein>
<keyword evidence="1" id="KW-0812">Transmembrane</keyword>
<keyword evidence="1" id="KW-1133">Transmembrane helix</keyword>
<comment type="caution">
    <text evidence="2">The sequence shown here is derived from an EMBL/GenBank/DDBJ whole genome shotgun (WGS) entry which is preliminary data.</text>
</comment>